<dbReference type="AlphaFoldDB" id="A0A6V8P826"/>
<reference evidence="2 3" key="1">
    <citation type="journal article" date="2020" name="Front. Microbiol.">
        <title>Single-cell genomics of novel Actinobacteria with the Wood-Ljungdahl pathway discovered in a serpentinizing system.</title>
        <authorList>
            <person name="Merino N."/>
            <person name="Kawai M."/>
            <person name="Boyd E.S."/>
            <person name="Colman D.R."/>
            <person name="McGlynn S.E."/>
            <person name="Nealson K.H."/>
            <person name="Kurokawa K."/>
            <person name="Hongoh Y."/>
        </authorList>
    </citation>
    <scope>NUCLEOTIDE SEQUENCE [LARGE SCALE GENOMIC DNA]</scope>
    <source>
        <strain evidence="2 3">S33</strain>
    </source>
</reference>
<name>A0A6V8P826_9ACTN</name>
<dbReference type="RefSeq" id="WP_176233052.1">
    <property type="nucleotide sequence ID" value="NZ_BLRY01000009.1"/>
</dbReference>
<organism evidence="2 3">
    <name type="scientific">Candidatus Hakubella thermalkaliphila</name>
    <dbReference type="NCBI Taxonomy" id="2754717"/>
    <lineage>
        <taxon>Bacteria</taxon>
        <taxon>Bacillati</taxon>
        <taxon>Actinomycetota</taxon>
        <taxon>Actinomycetota incertae sedis</taxon>
        <taxon>Candidatus Hakubellales</taxon>
        <taxon>Candidatus Hakubellaceae</taxon>
        <taxon>Candidatus Hakubella</taxon>
    </lineage>
</organism>
<dbReference type="GO" id="GO:0005525">
    <property type="term" value="F:GTP binding"/>
    <property type="evidence" value="ECO:0007669"/>
    <property type="project" value="InterPro"/>
</dbReference>
<dbReference type="NCBIfam" id="TIGR00176">
    <property type="entry name" value="mobB"/>
    <property type="match status" value="1"/>
</dbReference>
<proteinExistence type="predicted"/>
<dbReference type="CDD" id="cd03116">
    <property type="entry name" value="MobB"/>
    <property type="match status" value="1"/>
</dbReference>
<keyword evidence="3" id="KW-1185">Reference proteome</keyword>
<dbReference type="Proteomes" id="UP000591948">
    <property type="component" value="Unassembled WGS sequence"/>
</dbReference>
<evidence type="ECO:0000313" key="2">
    <source>
        <dbReference type="EMBL" id="GFP26926.1"/>
    </source>
</evidence>
<dbReference type="SUPFAM" id="SSF52540">
    <property type="entry name" value="P-loop containing nucleoside triphosphate hydrolases"/>
    <property type="match status" value="1"/>
</dbReference>
<dbReference type="PANTHER" id="PTHR40072:SF1">
    <property type="entry name" value="MOLYBDOPTERIN-GUANINE DINUCLEOTIDE BIOSYNTHESIS ADAPTER PROTEIN"/>
    <property type="match status" value="1"/>
</dbReference>
<dbReference type="EMBL" id="BLRY01000009">
    <property type="protein sequence ID" value="GFP26926.1"/>
    <property type="molecule type" value="Genomic_DNA"/>
</dbReference>
<protein>
    <submittedName>
        <fullName evidence="2">Molybdopterin-guanine dinucleotide biosynthesis adapter protein</fullName>
    </submittedName>
</protein>
<dbReference type="GO" id="GO:0006777">
    <property type="term" value="P:Mo-molybdopterin cofactor biosynthetic process"/>
    <property type="evidence" value="ECO:0007669"/>
    <property type="project" value="InterPro"/>
</dbReference>
<dbReference type="InterPro" id="IPR027417">
    <property type="entry name" value="P-loop_NTPase"/>
</dbReference>
<dbReference type="PANTHER" id="PTHR40072">
    <property type="entry name" value="MOLYBDOPTERIN-GUANINE DINUCLEOTIDE BIOSYNTHESIS ADAPTER PROTEIN-RELATED"/>
    <property type="match status" value="1"/>
</dbReference>
<accession>A0A6V8P826</accession>
<gene>
    <name evidence="2" type="ORF">HKBW3S33_00339</name>
</gene>
<feature type="domain" description="Molybdopterin-guanine dinucleotide biosynthesis protein B (MobB)" evidence="1">
    <location>
        <begin position="4"/>
        <end position="129"/>
    </location>
</feature>
<dbReference type="InterPro" id="IPR052539">
    <property type="entry name" value="MGD_biosynthesis_adapter"/>
</dbReference>
<dbReference type="InterPro" id="IPR004435">
    <property type="entry name" value="MobB_dom"/>
</dbReference>
<dbReference type="Gene3D" id="3.40.50.300">
    <property type="entry name" value="P-loop containing nucleotide triphosphate hydrolases"/>
    <property type="match status" value="1"/>
</dbReference>
<evidence type="ECO:0000259" key="1">
    <source>
        <dbReference type="Pfam" id="PF03205"/>
    </source>
</evidence>
<sequence length="225" mass="25305">MIPVFAIVGKTDSGKTTLLEKLVAELKKRGYRVGTVKHDIHGFEVDHPGKDSWRHAQAGADTVAISSPQKLALIKKVDHDLKPDELVGEYFQDVDIVLMEGYKRQDKPKIEVFRRELSPHPLCQPQELLFLASNDELEYGVPRFALEDIKSMVDFLEEKFLTARPTSETTLFVNGRSISLSSFAQRVIAGALLGIISALKGVGKPQRVHLWLRAEDRQEDDTSDR</sequence>
<evidence type="ECO:0000313" key="3">
    <source>
        <dbReference type="Proteomes" id="UP000591948"/>
    </source>
</evidence>
<dbReference type="Pfam" id="PF03205">
    <property type="entry name" value="MobB"/>
    <property type="match status" value="1"/>
</dbReference>
<comment type="caution">
    <text evidence="2">The sequence shown here is derived from an EMBL/GenBank/DDBJ whole genome shotgun (WGS) entry which is preliminary data.</text>
</comment>